<evidence type="ECO:0000259" key="5">
    <source>
        <dbReference type="PROSITE" id="PS50977"/>
    </source>
</evidence>
<proteinExistence type="predicted"/>
<dbReference type="SUPFAM" id="SSF48498">
    <property type="entry name" value="Tetracyclin repressor-like, C-terminal domain"/>
    <property type="match status" value="1"/>
</dbReference>
<dbReference type="AlphaFoldDB" id="A0A2W2BK33"/>
<dbReference type="PANTHER" id="PTHR47506:SF1">
    <property type="entry name" value="HTH-TYPE TRANSCRIPTIONAL REGULATOR YJDC"/>
    <property type="match status" value="1"/>
</dbReference>
<dbReference type="EMBL" id="QKVK01000006">
    <property type="protein sequence ID" value="PZF76257.1"/>
    <property type="molecule type" value="Genomic_DNA"/>
</dbReference>
<evidence type="ECO:0000313" key="6">
    <source>
        <dbReference type="EMBL" id="PZF76257.1"/>
    </source>
</evidence>
<dbReference type="InterPro" id="IPR001647">
    <property type="entry name" value="HTH_TetR"/>
</dbReference>
<dbReference type="PRINTS" id="PR00455">
    <property type="entry name" value="HTHTETR"/>
</dbReference>
<accession>A0A2W2BK33</accession>
<dbReference type="Pfam" id="PF00440">
    <property type="entry name" value="TetR_N"/>
    <property type="match status" value="1"/>
</dbReference>
<keyword evidence="1" id="KW-0805">Transcription regulation</keyword>
<dbReference type="Gene3D" id="1.10.357.10">
    <property type="entry name" value="Tetracycline Repressor, domain 2"/>
    <property type="match status" value="1"/>
</dbReference>
<keyword evidence="2 4" id="KW-0238">DNA-binding</keyword>
<dbReference type="SUPFAM" id="SSF46689">
    <property type="entry name" value="Homeodomain-like"/>
    <property type="match status" value="1"/>
</dbReference>
<protein>
    <recommendedName>
        <fullName evidence="5">HTH tetR-type domain-containing protein</fullName>
    </recommendedName>
</protein>
<evidence type="ECO:0000256" key="4">
    <source>
        <dbReference type="PROSITE-ProRule" id="PRU00335"/>
    </source>
</evidence>
<dbReference type="PROSITE" id="PS01081">
    <property type="entry name" value="HTH_TETR_1"/>
    <property type="match status" value="1"/>
</dbReference>
<feature type="domain" description="HTH tetR-type" evidence="5">
    <location>
        <begin position="21"/>
        <end position="81"/>
    </location>
</feature>
<evidence type="ECO:0000256" key="1">
    <source>
        <dbReference type="ARBA" id="ARBA00023015"/>
    </source>
</evidence>
<evidence type="ECO:0000256" key="2">
    <source>
        <dbReference type="ARBA" id="ARBA00023125"/>
    </source>
</evidence>
<dbReference type="InterPro" id="IPR023772">
    <property type="entry name" value="DNA-bd_HTH_TetR-type_CS"/>
</dbReference>
<keyword evidence="7" id="KW-1185">Reference proteome</keyword>
<dbReference type="InterPro" id="IPR009057">
    <property type="entry name" value="Homeodomain-like_sf"/>
</dbReference>
<dbReference type="PANTHER" id="PTHR47506">
    <property type="entry name" value="TRANSCRIPTIONAL REGULATORY PROTEIN"/>
    <property type="match status" value="1"/>
</dbReference>
<gene>
    <name evidence="6" type="ORF">DK847_13755</name>
</gene>
<evidence type="ECO:0000256" key="3">
    <source>
        <dbReference type="ARBA" id="ARBA00023163"/>
    </source>
</evidence>
<comment type="caution">
    <text evidence="6">The sequence shown here is derived from an EMBL/GenBank/DDBJ whole genome shotgun (WGS) entry which is preliminary data.</text>
</comment>
<sequence length="213" mass="24032">MFEIVSRFFYQEPQIMPKSSEPTRLRLLETASVLVAEESLANLSIENIADKAGVSRRTFFQHFPSKDHLLAAVVEYSRPTYLDRYRTWADNCGSDATIDQRIANIFENITKAAHNPNWKGCCFIRMAAELGSLQGHPVHMLVAAANQDMERWIEAELAREDYREPTALARQLVVMINGLLMIQLVTHSSAYGQDIGALVRNMLDGHRPKKAAA</sequence>
<dbReference type="GO" id="GO:0003677">
    <property type="term" value="F:DNA binding"/>
    <property type="evidence" value="ECO:0007669"/>
    <property type="project" value="UniProtKB-UniRule"/>
</dbReference>
<feature type="DNA-binding region" description="H-T-H motif" evidence="4">
    <location>
        <begin position="44"/>
        <end position="63"/>
    </location>
</feature>
<dbReference type="PROSITE" id="PS50977">
    <property type="entry name" value="HTH_TETR_2"/>
    <property type="match status" value="1"/>
</dbReference>
<dbReference type="InterPro" id="IPR036271">
    <property type="entry name" value="Tet_transcr_reg_TetR-rel_C_sf"/>
</dbReference>
<reference evidence="7" key="1">
    <citation type="submission" date="2018-06" db="EMBL/GenBank/DDBJ databases">
        <title>Aestuariibacter litoralis strain KCTC 52945T.</title>
        <authorList>
            <person name="Li X."/>
            <person name="Salam N."/>
            <person name="Li J.-L."/>
            <person name="Chen Y.-M."/>
            <person name="Yang Z.-W."/>
            <person name="Zhang L.-Y."/>
            <person name="Han M.-X."/>
            <person name="Xiao M."/>
            <person name="Li W.-J."/>
        </authorList>
    </citation>
    <scope>NUCLEOTIDE SEQUENCE [LARGE SCALE GENOMIC DNA]</scope>
    <source>
        <strain evidence="7">KCTC 52945</strain>
    </source>
</reference>
<organism evidence="6 7">
    <name type="scientific">Aestuariivirga litoralis</name>
    <dbReference type="NCBI Taxonomy" id="2650924"/>
    <lineage>
        <taxon>Bacteria</taxon>
        <taxon>Pseudomonadati</taxon>
        <taxon>Pseudomonadota</taxon>
        <taxon>Alphaproteobacteria</taxon>
        <taxon>Hyphomicrobiales</taxon>
        <taxon>Aestuariivirgaceae</taxon>
        <taxon>Aestuariivirga</taxon>
    </lineage>
</organism>
<dbReference type="Proteomes" id="UP000248795">
    <property type="component" value="Unassembled WGS sequence"/>
</dbReference>
<name>A0A2W2BK33_9HYPH</name>
<keyword evidence="3" id="KW-0804">Transcription</keyword>
<evidence type="ECO:0000313" key="7">
    <source>
        <dbReference type="Proteomes" id="UP000248795"/>
    </source>
</evidence>